<evidence type="ECO:0000313" key="1">
    <source>
        <dbReference type="EMBL" id="KAK4043858.1"/>
    </source>
</evidence>
<dbReference type="AlphaFoldDB" id="A0AAN6PPY5"/>
<protein>
    <submittedName>
        <fullName evidence="1">Uncharacterized protein</fullName>
    </submittedName>
</protein>
<accession>A0AAN6PPY5</accession>
<evidence type="ECO:0000313" key="2">
    <source>
        <dbReference type="Proteomes" id="UP001303115"/>
    </source>
</evidence>
<keyword evidence="2" id="KW-1185">Reference proteome</keyword>
<gene>
    <name evidence="1" type="ORF">C8A01DRAFT_43234</name>
</gene>
<proteinExistence type="predicted"/>
<sequence>MHSAITFLAEKLELGVPQTTLFVISCFNDYAFDFLLNNPNVLDPDLAQIRARIHLTMAHRPVGWLWTQQMEEAKEAWGQEEHAAAFVLRVLDYLYALGHFPNDCPIDAAVNQIHQRLCVLQSVCLGDGTWVEDAGLQSELRRALAEVMGEIECANASSFTH</sequence>
<name>A0AAN6PPY5_9PEZI</name>
<reference evidence="2" key="1">
    <citation type="journal article" date="2023" name="Mol. Phylogenet. Evol.">
        <title>Genome-scale phylogeny and comparative genomics of the fungal order Sordariales.</title>
        <authorList>
            <person name="Hensen N."/>
            <person name="Bonometti L."/>
            <person name="Westerberg I."/>
            <person name="Brannstrom I.O."/>
            <person name="Guillou S."/>
            <person name="Cros-Aarteil S."/>
            <person name="Calhoun S."/>
            <person name="Haridas S."/>
            <person name="Kuo A."/>
            <person name="Mondo S."/>
            <person name="Pangilinan J."/>
            <person name="Riley R."/>
            <person name="LaButti K."/>
            <person name="Andreopoulos B."/>
            <person name="Lipzen A."/>
            <person name="Chen C."/>
            <person name="Yan M."/>
            <person name="Daum C."/>
            <person name="Ng V."/>
            <person name="Clum A."/>
            <person name="Steindorff A."/>
            <person name="Ohm R.A."/>
            <person name="Martin F."/>
            <person name="Silar P."/>
            <person name="Natvig D.O."/>
            <person name="Lalanne C."/>
            <person name="Gautier V."/>
            <person name="Ament-Velasquez S.L."/>
            <person name="Kruys A."/>
            <person name="Hutchinson M.I."/>
            <person name="Powell A.J."/>
            <person name="Barry K."/>
            <person name="Miller A.N."/>
            <person name="Grigoriev I.V."/>
            <person name="Debuchy R."/>
            <person name="Gladieux P."/>
            <person name="Hiltunen Thoren M."/>
            <person name="Johannesson H."/>
        </authorList>
    </citation>
    <scope>NUCLEOTIDE SEQUENCE [LARGE SCALE GENOMIC DNA]</scope>
    <source>
        <strain evidence="2">CBS 284.82</strain>
    </source>
</reference>
<comment type="caution">
    <text evidence="1">The sequence shown here is derived from an EMBL/GenBank/DDBJ whole genome shotgun (WGS) entry which is preliminary data.</text>
</comment>
<organism evidence="1 2">
    <name type="scientific">Parachaetomium inaequale</name>
    <dbReference type="NCBI Taxonomy" id="2588326"/>
    <lineage>
        <taxon>Eukaryota</taxon>
        <taxon>Fungi</taxon>
        <taxon>Dikarya</taxon>
        <taxon>Ascomycota</taxon>
        <taxon>Pezizomycotina</taxon>
        <taxon>Sordariomycetes</taxon>
        <taxon>Sordariomycetidae</taxon>
        <taxon>Sordariales</taxon>
        <taxon>Chaetomiaceae</taxon>
        <taxon>Parachaetomium</taxon>
    </lineage>
</organism>
<dbReference type="Proteomes" id="UP001303115">
    <property type="component" value="Unassembled WGS sequence"/>
</dbReference>
<dbReference type="EMBL" id="MU854323">
    <property type="protein sequence ID" value="KAK4043858.1"/>
    <property type="molecule type" value="Genomic_DNA"/>
</dbReference>